<protein>
    <submittedName>
        <fullName evidence="2">DUF262 domain-containing protein</fullName>
    </submittedName>
</protein>
<evidence type="ECO:0000259" key="1">
    <source>
        <dbReference type="Pfam" id="PF03235"/>
    </source>
</evidence>
<evidence type="ECO:0000313" key="2">
    <source>
        <dbReference type="EMBL" id="GAA2185280.1"/>
    </source>
</evidence>
<evidence type="ECO:0000313" key="3">
    <source>
        <dbReference type="Proteomes" id="UP001501084"/>
    </source>
</evidence>
<gene>
    <name evidence="2" type="ORF">GCM10009786_01020</name>
</gene>
<organism evidence="2 3">
    <name type="scientific">Leucobacter alluvii</name>
    <dbReference type="NCBI Taxonomy" id="340321"/>
    <lineage>
        <taxon>Bacteria</taxon>
        <taxon>Bacillati</taxon>
        <taxon>Actinomycetota</taxon>
        <taxon>Actinomycetes</taxon>
        <taxon>Micrococcales</taxon>
        <taxon>Microbacteriaceae</taxon>
        <taxon>Leucobacter</taxon>
    </lineage>
</organism>
<proteinExistence type="predicted"/>
<name>A0ABP5MXX9_9MICO</name>
<dbReference type="InterPro" id="IPR004919">
    <property type="entry name" value="GmrSD_N"/>
</dbReference>
<dbReference type="PANTHER" id="PTHR35149:SF2">
    <property type="entry name" value="DUF262 DOMAIN-CONTAINING PROTEIN"/>
    <property type="match status" value="1"/>
</dbReference>
<feature type="domain" description="GmrSD restriction endonucleases N-terminal" evidence="1">
    <location>
        <begin position="42"/>
        <end position="224"/>
    </location>
</feature>
<sequence>MTWRSIARLEQAGSVASCEEADIGGRTVEALLEPKAVGDISGAFYVPAYQRGYRWGKDEVDRLLADIWASDGKPYYLQPVVVKAMADGRWELIDGQQRLTTLYLIFKFMVDHGLQSAGAGYAIEYETRENSRSFLQNPKAEQCDDNIDFHHIFGAYEHIRDWFETHGHRKQWAANKIYGYLFETVQVIWYEAPDEPEFDSISLFTRLNVGRIPLTDAELVKALVLARGRLLPGVSDKSEQIAAQWDVFERELRSPEVWSFITAKHEDEATHIGLILDTLADRLGGRPTGPHRPRYYTFETLRPAIENSPQDFWDDVVRLHSLVVGWYEDRDLFHKVGYLVATGESFADLVESASDLSKSALHAALDTKIRLRLRLTPEQLTELNYESAASKCEDALLLMNAETVRTRADSSERYSFRAHARGAWTLEHIHAQNAQPLKRDERIWAEWLRLHRAALQGVPTIDPTLRSQLTAEIDDVLSLIQHKQSHGIAPRFDSVKARTEAALSDSSVIADDGVHAISNLALLAGGDNSALSNSTFEVKRREILRRDRSGSYIPACTRNVFLKYYTESDAQQIHFWSPADRESYLGAIRAVLAPYLLPEEVLA</sequence>
<comment type="caution">
    <text evidence="2">The sequence shown here is derived from an EMBL/GenBank/DDBJ whole genome shotgun (WGS) entry which is preliminary data.</text>
</comment>
<dbReference type="EMBL" id="BAAAOP010000001">
    <property type="protein sequence ID" value="GAA2185280.1"/>
    <property type="molecule type" value="Genomic_DNA"/>
</dbReference>
<dbReference type="Proteomes" id="UP001501084">
    <property type="component" value="Unassembled WGS sequence"/>
</dbReference>
<accession>A0ABP5MXX9</accession>
<dbReference type="PANTHER" id="PTHR35149">
    <property type="entry name" value="SLL5132 PROTEIN"/>
    <property type="match status" value="1"/>
</dbReference>
<dbReference type="Pfam" id="PF03235">
    <property type="entry name" value="GmrSD_N"/>
    <property type="match status" value="1"/>
</dbReference>
<reference evidence="3" key="1">
    <citation type="journal article" date="2019" name="Int. J. Syst. Evol. Microbiol.">
        <title>The Global Catalogue of Microorganisms (GCM) 10K type strain sequencing project: providing services to taxonomists for standard genome sequencing and annotation.</title>
        <authorList>
            <consortium name="The Broad Institute Genomics Platform"/>
            <consortium name="The Broad Institute Genome Sequencing Center for Infectious Disease"/>
            <person name="Wu L."/>
            <person name="Ma J."/>
        </authorList>
    </citation>
    <scope>NUCLEOTIDE SEQUENCE [LARGE SCALE GENOMIC DNA]</scope>
    <source>
        <strain evidence="3">JCM 14919</strain>
    </source>
</reference>
<keyword evidence="3" id="KW-1185">Reference proteome</keyword>
<dbReference type="CDD" id="cd16387">
    <property type="entry name" value="ParB_N_Srx"/>
    <property type="match status" value="1"/>
</dbReference>